<sequence length="512" mass="57396">MSSFSTSQTFVLPSPPVVVSSTCQQPSMKGYSDSGRGPHAVMVSLPTPGHMNPMLKLAKLLHSKGFQITFVVTESTHHRLRDSLQLDTLDGFRFETVPDVRLVSSSRDWMKYIEEFGVYLRTNFPAHFRDLLTRLKARSTKPVTCVVAGFMSSALHVAEEFGILKLLFWTSSACGFMGTLQIESLITKGYIPLKDEFCLRNGYLETELNWIPGMKGVRLKDITRFVRTTKHGDVLLSLEKEEAEIGYQSWGIILNTFDELESDVITALRHKFPRLYTLGSMSALVDRVASVESNPIHLSQWNDDTDCLGWLDNRKPSSVVYVNFGSITILTPGQLLEFANGLAASGHAFLWIIRPDLVSEESSVLISEFREKTRDRGYLTSWCCQEEVLAHPSVGCFLTHAGWNSVLESIENGIPMLCWPFFAEQPTNCRYLCGEWGIGMEIDSEVKREEVGRLVGEVMGNGEKSVEMRRKALVWKQKAAKAVGIGGGGTSYVNLENLVRDLKEEEIKIKCL</sequence>
<accession>A0A0K9P9P3</accession>
<proteinExistence type="inferred from homology"/>
<comment type="caution">
    <text evidence="5">The sequence shown here is derived from an EMBL/GenBank/DDBJ whole genome shotgun (WGS) entry which is preliminary data.</text>
</comment>
<dbReference type="InterPro" id="IPR035595">
    <property type="entry name" value="UDP_glycos_trans_CS"/>
</dbReference>
<name>A0A0K9P9P3_ZOSMR</name>
<gene>
    <name evidence="5" type="ORF">ZOSMA_33G00100</name>
</gene>
<keyword evidence="3" id="KW-0328">Glycosyltransferase</keyword>
<dbReference type="STRING" id="29655.A0A0K9P9P3"/>
<dbReference type="FunFam" id="3.40.50.2000:FF:000027">
    <property type="entry name" value="Glycosyltransferase"/>
    <property type="match status" value="1"/>
</dbReference>
<dbReference type="AlphaFoldDB" id="A0A0K9P9P3"/>
<evidence type="ECO:0000256" key="4">
    <source>
        <dbReference type="RuleBase" id="RU362057"/>
    </source>
</evidence>
<protein>
    <recommendedName>
        <fullName evidence="4">Glycosyltransferase</fullName>
        <ecNumber evidence="4">2.4.1.-</ecNumber>
    </recommendedName>
</protein>
<dbReference type="PANTHER" id="PTHR11926">
    <property type="entry name" value="GLUCOSYL/GLUCURONOSYL TRANSFERASES"/>
    <property type="match status" value="1"/>
</dbReference>
<keyword evidence="2 3" id="KW-0808">Transferase</keyword>
<dbReference type="Gene3D" id="3.40.50.2000">
    <property type="entry name" value="Glycogen Phosphorylase B"/>
    <property type="match status" value="2"/>
</dbReference>
<dbReference type="SUPFAM" id="SSF53756">
    <property type="entry name" value="UDP-Glycosyltransferase/glycogen phosphorylase"/>
    <property type="match status" value="1"/>
</dbReference>
<dbReference type="EC" id="2.4.1.-" evidence="4"/>
<dbReference type="OMA" id="AWGLACC"/>
<dbReference type="PROSITE" id="PS00375">
    <property type="entry name" value="UDPGT"/>
    <property type="match status" value="1"/>
</dbReference>
<reference evidence="6" key="1">
    <citation type="journal article" date="2016" name="Nature">
        <title>The genome of the seagrass Zostera marina reveals angiosperm adaptation to the sea.</title>
        <authorList>
            <person name="Olsen J.L."/>
            <person name="Rouze P."/>
            <person name="Verhelst B."/>
            <person name="Lin Y.-C."/>
            <person name="Bayer T."/>
            <person name="Collen J."/>
            <person name="Dattolo E."/>
            <person name="De Paoli E."/>
            <person name="Dittami S."/>
            <person name="Maumus F."/>
            <person name="Michel G."/>
            <person name="Kersting A."/>
            <person name="Lauritano C."/>
            <person name="Lohaus R."/>
            <person name="Toepel M."/>
            <person name="Tonon T."/>
            <person name="Vanneste K."/>
            <person name="Amirebrahimi M."/>
            <person name="Brakel J."/>
            <person name="Bostroem C."/>
            <person name="Chovatia M."/>
            <person name="Grimwood J."/>
            <person name="Jenkins J.W."/>
            <person name="Jueterbock A."/>
            <person name="Mraz A."/>
            <person name="Stam W.T."/>
            <person name="Tice H."/>
            <person name="Bornberg-Bauer E."/>
            <person name="Green P.J."/>
            <person name="Pearson G.A."/>
            <person name="Procaccini G."/>
            <person name="Duarte C.M."/>
            <person name="Schmutz J."/>
            <person name="Reusch T.B.H."/>
            <person name="Van de Peer Y."/>
        </authorList>
    </citation>
    <scope>NUCLEOTIDE SEQUENCE [LARGE SCALE GENOMIC DNA]</scope>
    <source>
        <strain evidence="6">cv. Finnish</strain>
    </source>
</reference>
<evidence type="ECO:0000256" key="3">
    <source>
        <dbReference type="RuleBase" id="RU003718"/>
    </source>
</evidence>
<keyword evidence="6" id="KW-1185">Reference proteome</keyword>
<evidence type="ECO:0000313" key="6">
    <source>
        <dbReference type="Proteomes" id="UP000036987"/>
    </source>
</evidence>
<dbReference type="Pfam" id="PF00201">
    <property type="entry name" value="UDPGT"/>
    <property type="match status" value="1"/>
</dbReference>
<dbReference type="OrthoDB" id="5835829at2759"/>
<dbReference type="GO" id="GO:0080044">
    <property type="term" value="F:quercetin 7-O-glucosyltransferase activity"/>
    <property type="evidence" value="ECO:0000318"/>
    <property type="project" value="GO_Central"/>
</dbReference>
<dbReference type="InterPro" id="IPR002213">
    <property type="entry name" value="UDP_glucos_trans"/>
</dbReference>
<dbReference type="EMBL" id="LFYR01001077">
    <property type="protein sequence ID" value="KMZ64982.1"/>
    <property type="molecule type" value="Genomic_DNA"/>
</dbReference>
<dbReference type="CDD" id="cd03784">
    <property type="entry name" value="GT1_Gtf-like"/>
    <property type="match status" value="1"/>
</dbReference>
<evidence type="ECO:0000313" key="5">
    <source>
        <dbReference type="EMBL" id="KMZ64982.1"/>
    </source>
</evidence>
<comment type="similarity">
    <text evidence="1 3">Belongs to the UDP-glycosyltransferase family.</text>
</comment>
<dbReference type="PANTHER" id="PTHR11926:SF1498">
    <property type="entry name" value="GLYCOSYLTRANSFERASE"/>
    <property type="match status" value="1"/>
</dbReference>
<evidence type="ECO:0000256" key="2">
    <source>
        <dbReference type="ARBA" id="ARBA00022679"/>
    </source>
</evidence>
<dbReference type="GO" id="GO:0005737">
    <property type="term" value="C:cytoplasm"/>
    <property type="evidence" value="ECO:0000318"/>
    <property type="project" value="GO_Central"/>
</dbReference>
<dbReference type="GO" id="GO:0080043">
    <property type="term" value="F:quercetin 3-O-glucosyltransferase activity"/>
    <property type="evidence" value="ECO:0000318"/>
    <property type="project" value="GO_Central"/>
</dbReference>
<evidence type="ECO:0000256" key="1">
    <source>
        <dbReference type="ARBA" id="ARBA00009995"/>
    </source>
</evidence>
<organism evidence="5 6">
    <name type="scientific">Zostera marina</name>
    <name type="common">Eelgrass</name>
    <dbReference type="NCBI Taxonomy" id="29655"/>
    <lineage>
        <taxon>Eukaryota</taxon>
        <taxon>Viridiplantae</taxon>
        <taxon>Streptophyta</taxon>
        <taxon>Embryophyta</taxon>
        <taxon>Tracheophyta</taxon>
        <taxon>Spermatophyta</taxon>
        <taxon>Magnoliopsida</taxon>
        <taxon>Liliopsida</taxon>
        <taxon>Zosteraceae</taxon>
        <taxon>Zostera</taxon>
    </lineage>
</organism>
<dbReference type="Proteomes" id="UP000036987">
    <property type="component" value="Unassembled WGS sequence"/>
</dbReference>